<comment type="caution">
    <text evidence="1">The sequence shown here is derived from an EMBL/GenBank/DDBJ whole genome shotgun (WGS) entry which is preliminary data.</text>
</comment>
<dbReference type="EMBL" id="CAJVQB010015206">
    <property type="protein sequence ID" value="CAG8773113.1"/>
    <property type="molecule type" value="Genomic_DNA"/>
</dbReference>
<feature type="non-terminal residue" evidence="1">
    <location>
        <position position="612"/>
    </location>
</feature>
<feature type="non-terminal residue" evidence="1">
    <location>
        <position position="1"/>
    </location>
</feature>
<accession>A0ABN7VHA7</accession>
<sequence length="612" mass="70940">HDNIESGSFYSILVAPTFIEDEFVFESENWLLKREKEIEKEFSLEDIIKRDKELDNLIKRAKAKKVKHKPFSYQKLAKLVHATEMDNAYNANCYNKNKEIIEGLYKRDKKERIENNKNDYKKLIQEVLNVFNTLSKEVVQKKEETIGMNDMLELENLVLDGIENILIEEELKENKNLMFESTKYLEINKTKVKKERSIGEKDKVDNSKNFTAMDDCEVFNRFDQKKKEKIETIPMESGELIIEEYSHLIVHLDDPQGTREKELDVTYQNQDYVIPIPKFSMEPGPTVTKVLNACCNLDEPVEEPSTMPSAKKVKEFQRTVTWNIKEIEANSHEAVDHYQESAGKAFRILEWSWKSAEVNNSNSKTRFERNGKSEIAIKENKIEVDEPTRGEHTGRTFNVDNINRVFEVGYKVKNKDGRVEIKLLLTYPKLAKMDCANKIEDPEDVKYVDETVELNYKDKLTTKVEFVKDKNRWHYQNKSRIKTYGWQFGSAKGANSAGKFDPGGFHWQRPLLRKVKEINVGMELLLTYLAEDGCPDTKDHIDVDVRLIDIKLIAMDEFESKSIWTKDQLQGSMGGSVAKMPEVGNIKKDGKHINVTKTIDNEMDTPLFDPGG</sequence>
<reference evidence="1 2" key="1">
    <citation type="submission" date="2021-06" db="EMBL/GenBank/DDBJ databases">
        <authorList>
            <person name="Kallberg Y."/>
            <person name="Tangrot J."/>
            <person name="Rosling A."/>
        </authorList>
    </citation>
    <scope>NUCLEOTIDE SEQUENCE [LARGE SCALE GENOMIC DNA]</scope>
    <source>
        <strain evidence="1 2">120-4 pot B 10/14</strain>
    </source>
</reference>
<evidence type="ECO:0000313" key="1">
    <source>
        <dbReference type="EMBL" id="CAG8773113.1"/>
    </source>
</evidence>
<protein>
    <submittedName>
        <fullName evidence="1">35828_t:CDS:1</fullName>
    </submittedName>
</protein>
<evidence type="ECO:0000313" key="2">
    <source>
        <dbReference type="Proteomes" id="UP000789901"/>
    </source>
</evidence>
<proteinExistence type="predicted"/>
<name>A0ABN7VHA7_GIGMA</name>
<gene>
    <name evidence="1" type="ORF">GMARGA_LOCUS18753</name>
</gene>
<organism evidence="1 2">
    <name type="scientific">Gigaspora margarita</name>
    <dbReference type="NCBI Taxonomy" id="4874"/>
    <lineage>
        <taxon>Eukaryota</taxon>
        <taxon>Fungi</taxon>
        <taxon>Fungi incertae sedis</taxon>
        <taxon>Mucoromycota</taxon>
        <taxon>Glomeromycotina</taxon>
        <taxon>Glomeromycetes</taxon>
        <taxon>Diversisporales</taxon>
        <taxon>Gigasporaceae</taxon>
        <taxon>Gigaspora</taxon>
    </lineage>
</organism>
<dbReference type="Proteomes" id="UP000789901">
    <property type="component" value="Unassembled WGS sequence"/>
</dbReference>
<keyword evidence="2" id="KW-1185">Reference proteome</keyword>